<protein>
    <recommendedName>
        <fullName evidence="4">Succinate dehydrogenase assembly factor 2, mitochondrial</fullName>
        <shortName evidence="4">SDH assembly factor 2</shortName>
        <shortName evidence="4">SDHAF2</shortName>
    </recommendedName>
</protein>
<dbReference type="SUPFAM" id="SSF109910">
    <property type="entry name" value="YgfY-like"/>
    <property type="match status" value="1"/>
</dbReference>
<keyword evidence="3 4" id="KW-0143">Chaperone</keyword>
<evidence type="ECO:0000256" key="1">
    <source>
        <dbReference type="ARBA" id="ARBA00004305"/>
    </source>
</evidence>
<comment type="similarity">
    <text evidence="4">Belongs to the SDHAF2 family.</text>
</comment>
<reference evidence="5" key="1">
    <citation type="submission" date="2018-04" db="EMBL/GenBank/DDBJ databases">
        <title>Transcriptome assembly of Sipha flava.</title>
        <authorList>
            <person name="Scully E.D."/>
            <person name="Geib S.M."/>
            <person name="Palmer N.A."/>
            <person name="Koch K."/>
            <person name="Bradshaw J."/>
            <person name="Heng-Moss T."/>
            <person name="Sarath G."/>
        </authorList>
    </citation>
    <scope>NUCLEOTIDE SEQUENCE</scope>
</reference>
<evidence type="ECO:0000256" key="3">
    <source>
        <dbReference type="ARBA" id="ARBA00023186"/>
    </source>
</evidence>
<evidence type="ECO:0000313" key="5">
    <source>
        <dbReference type="EMBL" id="MBY76536.1"/>
    </source>
</evidence>
<dbReference type="EMBL" id="GGMS01007333">
    <property type="protein sequence ID" value="MBY76536.1"/>
    <property type="molecule type" value="Transcribed_RNA"/>
</dbReference>
<comment type="subunit">
    <text evidence="4">Interacts with the flavoprotein subunit within the SDH catalytic dimer.</text>
</comment>
<dbReference type="Gene3D" id="1.10.150.250">
    <property type="entry name" value="Flavinator of succinate dehydrogenase"/>
    <property type="match status" value="1"/>
</dbReference>
<dbReference type="GO" id="GO:0006121">
    <property type="term" value="P:mitochondrial electron transport, succinate to ubiquinone"/>
    <property type="evidence" value="ECO:0007669"/>
    <property type="project" value="UniProtKB-UniRule"/>
</dbReference>
<dbReference type="FunFam" id="1.10.150.250:FF:000002">
    <property type="entry name" value="Succinate dehydrogenase assembly factor 2, mitochondrial"/>
    <property type="match status" value="1"/>
</dbReference>
<dbReference type="GO" id="GO:0005759">
    <property type="term" value="C:mitochondrial matrix"/>
    <property type="evidence" value="ECO:0007669"/>
    <property type="project" value="UniProtKB-SubCell"/>
</dbReference>
<dbReference type="InterPro" id="IPR036714">
    <property type="entry name" value="SDH_sf"/>
</dbReference>
<comment type="subcellular location">
    <subcellularLocation>
        <location evidence="1 4">Mitochondrion matrix</location>
    </subcellularLocation>
</comment>
<evidence type="ECO:0000256" key="2">
    <source>
        <dbReference type="ARBA" id="ARBA00023128"/>
    </source>
</evidence>
<dbReference type="PANTHER" id="PTHR12469">
    <property type="entry name" value="PROTEIN EMI5 HOMOLOG, MITOCHONDRIAL"/>
    <property type="match status" value="1"/>
</dbReference>
<sequence length="144" mass="16981">MLNQTVYFCRNSIMRNTHLLISKTRNYAQVSNTKNVPDSNINLMRNRLIYQSRKRGTLENCIIFTTFADRYLKTFDQAQLQKYDALINSRFDEWELYAWAIGSKPAPQEFDNEIMSLLQNHINRNYNCVGHAVLKVILIKNEKT</sequence>
<gene>
    <name evidence="5" type="ORF">g.141280</name>
</gene>
<proteinExistence type="inferred from homology"/>
<name>A0A2S2QFM8_9HEMI</name>
<accession>A0A2S2QFM8</accession>
<dbReference type="HAMAP" id="MF_03057">
    <property type="entry name" value="SDHAF2"/>
    <property type="match status" value="1"/>
</dbReference>
<keyword evidence="2 4" id="KW-0496">Mitochondrion</keyword>
<dbReference type="GO" id="GO:0034553">
    <property type="term" value="P:mitochondrial respiratory chain complex II assembly"/>
    <property type="evidence" value="ECO:0007669"/>
    <property type="project" value="TreeGrafter"/>
</dbReference>
<dbReference type="Pfam" id="PF03937">
    <property type="entry name" value="Sdh5"/>
    <property type="match status" value="1"/>
</dbReference>
<evidence type="ECO:0000256" key="4">
    <source>
        <dbReference type="HAMAP-Rule" id="MF_03057"/>
    </source>
</evidence>
<organism evidence="5">
    <name type="scientific">Sipha flava</name>
    <name type="common">yellow sugarcane aphid</name>
    <dbReference type="NCBI Taxonomy" id="143950"/>
    <lineage>
        <taxon>Eukaryota</taxon>
        <taxon>Metazoa</taxon>
        <taxon>Ecdysozoa</taxon>
        <taxon>Arthropoda</taxon>
        <taxon>Hexapoda</taxon>
        <taxon>Insecta</taxon>
        <taxon>Pterygota</taxon>
        <taxon>Neoptera</taxon>
        <taxon>Paraneoptera</taxon>
        <taxon>Hemiptera</taxon>
        <taxon>Sternorrhyncha</taxon>
        <taxon>Aphidomorpha</taxon>
        <taxon>Aphidoidea</taxon>
        <taxon>Aphididae</taxon>
        <taxon>Sipha</taxon>
    </lineage>
</organism>
<dbReference type="PANTHER" id="PTHR12469:SF2">
    <property type="entry name" value="SUCCINATE DEHYDROGENASE ASSEMBLY FACTOR 2, MITOCHONDRIAL"/>
    <property type="match status" value="1"/>
</dbReference>
<dbReference type="OrthoDB" id="284292at2759"/>
<dbReference type="InterPro" id="IPR028882">
    <property type="entry name" value="SDHAF2"/>
</dbReference>
<dbReference type="AlphaFoldDB" id="A0A2S2QFM8"/>
<comment type="function">
    <text evidence="4">Plays an essential role in the assembly of succinate dehydrogenase (SDH), an enzyme complex (also referred to as respiratory complex II) that is a component of both the tricarboxylic acid (TCA) cycle and the mitochondrial electron transport chain, and which couples the oxidation of succinate to fumarate with the reduction of ubiquinone (coenzyme Q) to ubiquinol. Required for flavinylation (covalent attachment of FAD) of the flavoprotein subunit of the SDH catalytic dimer.</text>
</comment>
<dbReference type="GO" id="GO:0006099">
    <property type="term" value="P:tricarboxylic acid cycle"/>
    <property type="evidence" value="ECO:0007669"/>
    <property type="project" value="TreeGrafter"/>
</dbReference>
<dbReference type="InterPro" id="IPR005631">
    <property type="entry name" value="SDH"/>
</dbReference>